<accession>G3TU25</accession>
<protein>
    <submittedName>
        <fullName evidence="1">Uncharacterized protein</fullName>
    </submittedName>
</protein>
<name>G3TU25_LOXAF</name>
<dbReference type="AlphaFoldDB" id="G3TU25"/>
<dbReference type="Proteomes" id="UP000007646">
    <property type="component" value="Unassembled WGS sequence"/>
</dbReference>
<reference evidence="1" key="3">
    <citation type="submission" date="2025-09" db="UniProtKB">
        <authorList>
            <consortium name="Ensembl"/>
        </authorList>
    </citation>
    <scope>IDENTIFICATION</scope>
    <source>
        <strain evidence="1">Isolate ISIS603380</strain>
    </source>
</reference>
<sequence>TNISCLPLIYPSFQKQEGYRKVVASWRTEHCESEWAQPAVIYCRNPYSSQLLKPTPFVLTINTRYQITLPQTKSLHSIFPQHTYLSSKNNTAEAYRLGRF</sequence>
<dbReference type="InParanoid" id="G3TU25"/>
<reference evidence="1" key="2">
    <citation type="submission" date="2025-08" db="UniProtKB">
        <authorList>
            <consortium name="Ensembl"/>
        </authorList>
    </citation>
    <scope>IDENTIFICATION</scope>
    <source>
        <strain evidence="1">Isolate ISIS603380</strain>
    </source>
</reference>
<dbReference type="HOGENOM" id="CLU_2312497_0_0_1"/>
<evidence type="ECO:0000313" key="2">
    <source>
        <dbReference type="Proteomes" id="UP000007646"/>
    </source>
</evidence>
<proteinExistence type="predicted"/>
<evidence type="ECO:0000313" key="1">
    <source>
        <dbReference type="Ensembl" id="ENSLAFP00000019083.1"/>
    </source>
</evidence>
<dbReference type="Ensembl" id="ENSLAFT00000026028.1">
    <property type="protein sequence ID" value="ENSLAFP00000019083.1"/>
    <property type="gene ID" value="ENSLAFG00000029840.1"/>
</dbReference>
<reference evidence="1 2" key="1">
    <citation type="submission" date="2009-06" db="EMBL/GenBank/DDBJ databases">
        <title>The Genome Sequence of Loxodonta africana (African elephant).</title>
        <authorList>
            <person name="Di Palma F."/>
            <person name="Heiman D."/>
            <person name="Young S."/>
            <person name="Johnson J."/>
            <person name="Lander E.S."/>
            <person name="Lindblad-Toh K."/>
        </authorList>
    </citation>
    <scope>NUCLEOTIDE SEQUENCE [LARGE SCALE GENOMIC DNA]</scope>
    <source>
        <strain evidence="1 2">Isolate ISIS603380</strain>
    </source>
</reference>
<organism evidence="1 2">
    <name type="scientific">Loxodonta africana</name>
    <name type="common">African elephant</name>
    <dbReference type="NCBI Taxonomy" id="9785"/>
    <lineage>
        <taxon>Eukaryota</taxon>
        <taxon>Metazoa</taxon>
        <taxon>Chordata</taxon>
        <taxon>Craniata</taxon>
        <taxon>Vertebrata</taxon>
        <taxon>Euteleostomi</taxon>
        <taxon>Mammalia</taxon>
        <taxon>Eutheria</taxon>
        <taxon>Afrotheria</taxon>
        <taxon>Proboscidea</taxon>
        <taxon>Elephantidae</taxon>
        <taxon>Loxodonta</taxon>
    </lineage>
</organism>
<keyword evidence="2" id="KW-1185">Reference proteome</keyword>